<dbReference type="OrthoDB" id="9802114at2"/>
<dbReference type="STRING" id="1054996.SAMN05444414_1386"/>
<proteinExistence type="predicted"/>
<protein>
    <submittedName>
        <fullName evidence="4">CBS domain-containing protein</fullName>
    </submittedName>
</protein>
<dbReference type="Pfam" id="PF00571">
    <property type="entry name" value="CBS"/>
    <property type="match status" value="2"/>
</dbReference>
<dbReference type="AlphaFoldDB" id="A0A1M7DB26"/>
<keyword evidence="5" id="KW-1185">Reference proteome</keyword>
<dbReference type="InterPro" id="IPR000644">
    <property type="entry name" value="CBS_dom"/>
</dbReference>
<organism evidence="4 5">
    <name type="scientific">Roseovarius marisflavi</name>
    <dbReference type="NCBI Taxonomy" id="1054996"/>
    <lineage>
        <taxon>Bacteria</taxon>
        <taxon>Pseudomonadati</taxon>
        <taxon>Pseudomonadota</taxon>
        <taxon>Alphaproteobacteria</taxon>
        <taxon>Rhodobacterales</taxon>
        <taxon>Roseobacteraceae</taxon>
        <taxon>Roseovarius</taxon>
    </lineage>
</organism>
<dbReference type="PANTHER" id="PTHR43080:SF2">
    <property type="entry name" value="CBS DOMAIN-CONTAINING PROTEIN"/>
    <property type="match status" value="1"/>
</dbReference>
<sequence>MQETTVMQIRKVMTIPAITGASDASIREIARLMRDHDIGLIPIVLDGSPVGVLTDRDIVTRILPVADVPAEITAARAMSDHPVTCHMDQDVAEAASIMGDNQVRRLLVVDHDDRLVGILSLGDIAENVSEGLAGQALGEVVELR</sequence>
<dbReference type="PANTHER" id="PTHR43080">
    <property type="entry name" value="CBS DOMAIN-CONTAINING PROTEIN CBSX3, MITOCHONDRIAL"/>
    <property type="match status" value="1"/>
</dbReference>
<gene>
    <name evidence="4" type="ORF">SAMN05444414_1386</name>
</gene>
<name>A0A1M7DB26_9RHOB</name>
<dbReference type="SUPFAM" id="SSF54631">
    <property type="entry name" value="CBS-domain pair"/>
    <property type="match status" value="1"/>
</dbReference>
<evidence type="ECO:0000313" key="4">
    <source>
        <dbReference type="EMBL" id="SHL76702.1"/>
    </source>
</evidence>
<dbReference type="EMBL" id="FRBN01000038">
    <property type="protein sequence ID" value="SHL76702.1"/>
    <property type="molecule type" value="Genomic_DNA"/>
</dbReference>
<keyword evidence="1 2" id="KW-0129">CBS domain</keyword>
<reference evidence="5" key="1">
    <citation type="submission" date="2016-11" db="EMBL/GenBank/DDBJ databases">
        <authorList>
            <person name="Varghese N."/>
            <person name="Submissions S."/>
        </authorList>
    </citation>
    <scope>NUCLEOTIDE SEQUENCE [LARGE SCALE GENOMIC DNA]</scope>
    <source>
        <strain evidence="5">DSM 29327</strain>
    </source>
</reference>
<dbReference type="PROSITE" id="PS51371">
    <property type="entry name" value="CBS"/>
    <property type="match status" value="2"/>
</dbReference>
<dbReference type="SMART" id="SM00116">
    <property type="entry name" value="CBS"/>
    <property type="match status" value="2"/>
</dbReference>
<dbReference type="Gene3D" id="3.10.580.10">
    <property type="entry name" value="CBS-domain"/>
    <property type="match status" value="1"/>
</dbReference>
<dbReference type="Proteomes" id="UP000184191">
    <property type="component" value="Unassembled WGS sequence"/>
</dbReference>
<feature type="domain" description="CBS" evidence="3">
    <location>
        <begin position="13"/>
        <end position="68"/>
    </location>
</feature>
<dbReference type="InterPro" id="IPR046342">
    <property type="entry name" value="CBS_dom_sf"/>
</dbReference>
<feature type="domain" description="CBS" evidence="3">
    <location>
        <begin position="78"/>
        <end position="134"/>
    </location>
</feature>
<evidence type="ECO:0000259" key="3">
    <source>
        <dbReference type="PROSITE" id="PS51371"/>
    </source>
</evidence>
<dbReference type="InterPro" id="IPR051257">
    <property type="entry name" value="Diverse_CBS-Domain"/>
</dbReference>
<evidence type="ECO:0000256" key="2">
    <source>
        <dbReference type="PROSITE-ProRule" id="PRU00703"/>
    </source>
</evidence>
<evidence type="ECO:0000313" key="5">
    <source>
        <dbReference type="Proteomes" id="UP000184191"/>
    </source>
</evidence>
<accession>A0A1M7DB26</accession>
<evidence type="ECO:0000256" key="1">
    <source>
        <dbReference type="ARBA" id="ARBA00023122"/>
    </source>
</evidence>